<evidence type="ECO:0000256" key="1">
    <source>
        <dbReference type="SAM" id="MobiDB-lite"/>
    </source>
</evidence>
<dbReference type="SUPFAM" id="SSF90112">
    <property type="entry name" value="Neurotransmitter-gated ion-channel transmembrane pore"/>
    <property type="match status" value="1"/>
</dbReference>
<keyword evidence="2" id="KW-1133">Transmembrane helix</keyword>
<dbReference type="Proteomes" id="UP000678499">
    <property type="component" value="Unassembled WGS sequence"/>
</dbReference>
<feature type="region of interest" description="Disordered" evidence="1">
    <location>
        <begin position="1"/>
        <end position="81"/>
    </location>
</feature>
<proteinExistence type="predicted"/>
<reference evidence="3" key="1">
    <citation type="submission" date="2020-11" db="EMBL/GenBank/DDBJ databases">
        <authorList>
            <person name="Tran Van P."/>
        </authorList>
    </citation>
    <scope>NUCLEOTIDE SEQUENCE</scope>
</reference>
<feature type="non-terminal residue" evidence="3">
    <location>
        <position position="1"/>
    </location>
</feature>
<keyword evidence="2" id="KW-0812">Transmembrane</keyword>
<organism evidence="3">
    <name type="scientific">Notodromas monacha</name>
    <dbReference type="NCBI Taxonomy" id="399045"/>
    <lineage>
        <taxon>Eukaryota</taxon>
        <taxon>Metazoa</taxon>
        <taxon>Ecdysozoa</taxon>
        <taxon>Arthropoda</taxon>
        <taxon>Crustacea</taxon>
        <taxon>Oligostraca</taxon>
        <taxon>Ostracoda</taxon>
        <taxon>Podocopa</taxon>
        <taxon>Podocopida</taxon>
        <taxon>Cypridocopina</taxon>
        <taxon>Cypridoidea</taxon>
        <taxon>Cyprididae</taxon>
        <taxon>Notodromas</taxon>
    </lineage>
</organism>
<sequence length="132" mass="15117">FICQTRFRRPGVLPPARRGGSSIRRTKRDLLMVTENSLSHDKMSPLPPPSTPICPRHQQQQHHQQQTSGTASGHDADQENKSFIQQMKNLEAASAMERRRRALAVDRFSRYFFPFSFSLLNCIYWAVFANAG</sequence>
<protein>
    <submittedName>
        <fullName evidence="3">Uncharacterized protein</fullName>
    </submittedName>
</protein>
<dbReference type="EMBL" id="CAJPEX010003267">
    <property type="protein sequence ID" value="CAG0922039.1"/>
    <property type="molecule type" value="Genomic_DNA"/>
</dbReference>
<evidence type="ECO:0000256" key="2">
    <source>
        <dbReference type="SAM" id="Phobius"/>
    </source>
</evidence>
<dbReference type="GO" id="GO:0016020">
    <property type="term" value="C:membrane"/>
    <property type="evidence" value="ECO:0007669"/>
    <property type="project" value="InterPro"/>
</dbReference>
<dbReference type="InterPro" id="IPR038050">
    <property type="entry name" value="Neuro_actylchol_rec"/>
</dbReference>
<keyword evidence="4" id="KW-1185">Reference proteome</keyword>
<feature type="compositionally biased region" description="Low complexity" evidence="1">
    <location>
        <begin position="53"/>
        <end position="66"/>
    </location>
</feature>
<accession>A0A7R9GIQ4</accession>
<dbReference type="InterPro" id="IPR036719">
    <property type="entry name" value="Neuro-gated_channel_TM_sf"/>
</dbReference>
<dbReference type="AlphaFoldDB" id="A0A7R9GIQ4"/>
<evidence type="ECO:0000313" key="4">
    <source>
        <dbReference type="Proteomes" id="UP000678499"/>
    </source>
</evidence>
<dbReference type="GO" id="GO:0006811">
    <property type="term" value="P:monoatomic ion transport"/>
    <property type="evidence" value="ECO:0007669"/>
    <property type="project" value="InterPro"/>
</dbReference>
<feature type="transmembrane region" description="Helical" evidence="2">
    <location>
        <begin position="108"/>
        <end position="127"/>
    </location>
</feature>
<evidence type="ECO:0000313" key="3">
    <source>
        <dbReference type="EMBL" id="CAD7281887.1"/>
    </source>
</evidence>
<name>A0A7R9GIQ4_9CRUS</name>
<dbReference type="EMBL" id="OA885304">
    <property type="protein sequence ID" value="CAD7281887.1"/>
    <property type="molecule type" value="Genomic_DNA"/>
</dbReference>
<keyword evidence="2" id="KW-0472">Membrane</keyword>
<dbReference type="Gene3D" id="1.20.58.390">
    <property type="entry name" value="Neurotransmitter-gated ion-channel transmembrane domain"/>
    <property type="match status" value="1"/>
</dbReference>
<gene>
    <name evidence="3" type="ORF">NMOB1V02_LOCUS9522</name>
</gene>